<sequence length="376" mass="41724">MKKLPLAFALSIALISQAHSATVFSKDGTSLDLFGRINAMYLSDSAARHVKGIKNKGSDDNTLQTTVYSGIAGRSQISDNVYAIGYSEWIMPSGASGTEDFITRAQYVGFDAQQYGTLTFGRGDNAFYTVAGVTDVYQELDSRVNDHYVFGNYQPGLVMYSLSALGWDLRMSYQTAADDVNNSNVNIHNGAAFAVATRLANGIGIAYGMSYYYLQPDKNQMMAKEFSPQIQKMYHLGNTEADLNTAYSLRPTYKIDKGLSITYGNFGEGLYAAFNATITKYNKYTNHLYSYEAVLNYAFENGFSSTLGYGMKRFDGANIISDLTFGLYYSFNPNFKVFAEASFDISSKPDRFYSDTQIRRMALDKNKGLIGAEYSF</sequence>
<gene>
    <name evidence="3" type="ORF">SAMN02745213_01829</name>
</gene>
<protein>
    <submittedName>
        <fullName evidence="3">Outer membrane protein (Porin)</fullName>
    </submittedName>
</protein>
<dbReference type="EMBL" id="FUXX01000036">
    <property type="protein sequence ID" value="SKA66535.1"/>
    <property type="molecule type" value="Genomic_DNA"/>
</dbReference>
<feature type="chain" id="PRO_5013250562" evidence="2">
    <location>
        <begin position="21"/>
        <end position="376"/>
    </location>
</feature>
<evidence type="ECO:0000256" key="2">
    <source>
        <dbReference type="SAM" id="SignalP"/>
    </source>
</evidence>
<proteinExistence type="predicted"/>
<dbReference type="SUPFAM" id="SSF56935">
    <property type="entry name" value="Porins"/>
    <property type="match status" value="1"/>
</dbReference>
<dbReference type="PRINTS" id="PR00183">
    <property type="entry name" value="ECOLIPORIN"/>
</dbReference>
<dbReference type="PANTHER" id="PTHR34501">
    <property type="entry name" value="PROTEIN YDDL-RELATED"/>
    <property type="match status" value="1"/>
</dbReference>
<dbReference type="AlphaFoldDB" id="A0A1T4VNR1"/>
<dbReference type="InterPro" id="IPR023614">
    <property type="entry name" value="Porin_dom_sf"/>
</dbReference>
<name>A0A1T4VNR1_9GAMM</name>
<accession>A0A1T4VNR1</accession>
<reference evidence="4" key="1">
    <citation type="submission" date="2017-02" db="EMBL/GenBank/DDBJ databases">
        <authorList>
            <person name="Varghese N."/>
            <person name="Submissions S."/>
        </authorList>
    </citation>
    <scope>NUCLEOTIDE SEQUENCE [LARGE SCALE GENOMIC DNA]</scope>
    <source>
        <strain evidence="4">DSM 3072</strain>
    </source>
</reference>
<feature type="signal peptide" evidence="2">
    <location>
        <begin position="1"/>
        <end position="20"/>
    </location>
</feature>
<keyword evidence="1 2" id="KW-0732">Signal</keyword>
<dbReference type="Gene3D" id="2.40.160.10">
    <property type="entry name" value="Porin"/>
    <property type="match status" value="1"/>
</dbReference>
<dbReference type="InterPro" id="IPR050298">
    <property type="entry name" value="Gram-neg_bact_OMP"/>
</dbReference>
<dbReference type="PANTHER" id="PTHR34501:SF2">
    <property type="entry name" value="OUTER MEMBRANE PORIN F-RELATED"/>
    <property type="match status" value="1"/>
</dbReference>
<keyword evidence="4" id="KW-1185">Reference proteome</keyword>
<dbReference type="RefSeq" id="WP_078929197.1">
    <property type="nucleotide sequence ID" value="NZ_FUXX01000036.1"/>
</dbReference>
<dbReference type="STRING" id="83771.SAMN02910357_01900"/>
<dbReference type="InterPro" id="IPR001897">
    <property type="entry name" value="Porin_gammaproteobac"/>
</dbReference>
<dbReference type="GO" id="GO:0034220">
    <property type="term" value="P:monoatomic ion transmembrane transport"/>
    <property type="evidence" value="ECO:0007669"/>
    <property type="project" value="InterPro"/>
</dbReference>
<evidence type="ECO:0000313" key="3">
    <source>
        <dbReference type="EMBL" id="SKA66535.1"/>
    </source>
</evidence>
<organism evidence="3 4">
    <name type="scientific">Succinivibrio dextrinosolvens DSM 3072</name>
    <dbReference type="NCBI Taxonomy" id="1123324"/>
    <lineage>
        <taxon>Bacteria</taxon>
        <taxon>Pseudomonadati</taxon>
        <taxon>Pseudomonadota</taxon>
        <taxon>Gammaproteobacteria</taxon>
        <taxon>Aeromonadales</taxon>
        <taxon>Succinivibrionaceae</taxon>
        <taxon>Succinivibrio</taxon>
    </lineage>
</organism>
<evidence type="ECO:0000313" key="4">
    <source>
        <dbReference type="Proteomes" id="UP000242432"/>
    </source>
</evidence>
<dbReference type="Proteomes" id="UP000242432">
    <property type="component" value="Unassembled WGS sequence"/>
</dbReference>
<evidence type="ECO:0000256" key="1">
    <source>
        <dbReference type="ARBA" id="ARBA00022729"/>
    </source>
</evidence>
<dbReference type="GO" id="GO:0009279">
    <property type="term" value="C:cell outer membrane"/>
    <property type="evidence" value="ECO:0007669"/>
    <property type="project" value="InterPro"/>
</dbReference>
<dbReference type="GO" id="GO:0015288">
    <property type="term" value="F:porin activity"/>
    <property type="evidence" value="ECO:0007669"/>
    <property type="project" value="InterPro"/>
</dbReference>